<comment type="similarity">
    <text evidence="2 8">Belongs to the MreD family.</text>
</comment>
<dbReference type="NCBIfam" id="TIGR03426">
    <property type="entry name" value="shape_MreD"/>
    <property type="match status" value="1"/>
</dbReference>
<sequence>MRKPQGTAFIYLSIFVGLLLTVMPLPQLVKLARPDWALLVLMYWTMALPQRVSIGIAFFTGFVVDVLVGTVLGVNALAFAVVIFVVALHHLKIRNFSIVQQSLLLGLLLALYQLLLFWLSHFLTGVYFLPQYLWPVLTGMLVWPWVFWLLRRYRRQLKIQ</sequence>
<reference evidence="10 11" key="1">
    <citation type="submission" date="2020-06" db="EMBL/GenBank/DDBJ databases">
        <title>Rheinheimera sp. nov., a marine bacterium isolated from coastal.</title>
        <authorList>
            <person name="Yu Q."/>
            <person name="Qi Y."/>
            <person name="Pu J."/>
        </authorList>
    </citation>
    <scope>NUCLEOTIDE SEQUENCE [LARGE SCALE GENOMIC DNA]</scope>
    <source>
        <strain evidence="10 11">YQF-2</strain>
    </source>
</reference>
<keyword evidence="6 9" id="KW-1133">Transmembrane helix</keyword>
<comment type="function">
    <text evidence="8">Involved in formation of the rod shape of the cell. May also contribute to regulation of formation of penicillin-binding proteins.</text>
</comment>
<accession>A0A7Y5AS15</accession>
<keyword evidence="3 8" id="KW-1003">Cell membrane</keyword>
<evidence type="ECO:0000256" key="9">
    <source>
        <dbReference type="SAM" id="Phobius"/>
    </source>
</evidence>
<feature type="transmembrane region" description="Helical" evidence="9">
    <location>
        <begin position="6"/>
        <end position="25"/>
    </location>
</feature>
<feature type="transmembrane region" description="Helical" evidence="9">
    <location>
        <begin position="103"/>
        <end position="120"/>
    </location>
</feature>
<evidence type="ECO:0000256" key="1">
    <source>
        <dbReference type="ARBA" id="ARBA00004651"/>
    </source>
</evidence>
<evidence type="ECO:0000256" key="6">
    <source>
        <dbReference type="ARBA" id="ARBA00022989"/>
    </source>
</evidence>
<evidence type="ECO:0000256" key="2">
    <source>
        <dbReference type="ARBA" id="ARBA00007776"/>
    </source>
</evidence>
<evidence type="ECO:0000256" key="4">
    <source>
        <dbReference type="ARBA" id="ARBA00022692"/>
    </source>
</evidence>
<keyword evidence="7 8" id="KW-0472">Membrane</keyword>
<organism evidence="10 11">
    <name type="scientific">Rheinheimera lutimaris</name>
    <dbReference type="NCBI Taxonomy" id="2740584"/>
    <lineage>
        <taxon>Bacteria</taxon>
        <taxon>Pseudomonadati</taxon>
        <taxon>Pseudomonadota</taxon>
        <taxon>Gammaproteobacteria</taxon>
        <taxon>Chromatiales</taxon>
        <taxon>Chromatiaceae</taxon>
        <taxon>Rheinheimera</taxon>
    </lineage>
</organism>
<evidence type="ECO:0000313" key="10">
    <source>
        <dbReference type="EMBL" id="NRQ42965.1"/>
    </source>
</evidence>
<evidence type="ECO:0000256" key="7">
    <source>
        <dbReference type="ARBA" id="ARBA00023136"/>
    </source>
</evidence>
<evidence type="ECO:0000256" key="3">
    <source>
        <dbReference type="ARBA" id="ARBA00022475"/>
    </source>
</evidence>
<proteinExistence type="inferred from homology"/>
<dbReference type="Pfam" id="PF04093">
    <property type="entry name" value="MreD"/>
    <property type="match status" value="1"/>
</dbReference>
<evidence type="ECO:0000313" key="11">
    <source>
        <dbReference type="Proteomes" id="UP000523161"/>
    </source>
</evidence>
<evidence type="ECO:0000256" key="5">
    <source>
        <dbReference type="ARBA" id="ARBA00022960"/>
    </source>
</evidence>
<dbReference type="GO" id="GO:0008360">
    <property type="term" value="P:regulation of cell shape"/>
    <property type="evidence" value="ECO:0007669"/>
    <property type="project" value="UniProtKB-UniRule"/>
</dbReference>
<dbReference type="InterPro" id="IPR026034">
    <property type="entry name" value="MreD_proteobac"/>
</dbReference>
<dbReference type="Proteomes" id="UP000523161">
    <property type="component" value="Unassembled WGS sequence"/>
</dbReference>
<dbReference type="AlphaFoldDB" id="A0A7Y5AS15"/>
<feature type="transmembrane region" description="Helical" evidence="9">
    <location>
        <begin position="66"/>
        <end position="91"/>
    </location>
</feature>
<dbReference type="PANTHER" id="PTHR37484:SF1">
    <property type="entry name" value="ROD SHAPE-DETERMINING PROTEIN MRED"/>
    <property type="match status" value="1"/>
</dbReference>
<keyword evidence="11" id="KW-1185">Reference proteome</keyword>
<comment type="caution">
    <text evidence="10">The sequence shown here is derived from an EMBL/GenBank/DDBJ whole genome shotgun (WGS) entry which is preliminary data.</text>
</comment>
<dbReference type="GO" id="GO:0005886">
    <property type="term" value="C:plasma membrane"/>
    <property type="evidence" value="ECO:0007669"/>
    <property type="project" value="UniProtKB-SubCell"/>
</dbReference>
<dbReference type="PANTHER" id="PTHR37484">
    <property type="entry name" value="ROD SHAPE-DETERMINING PROTEIN MRED"/>
    <property type="match status" value="1"/>
</dbReference>
<keyword evidence="4 9" id="KW-0812">Transmembrane</keyword>
<dbReference type="EMBL" id="JABSOD010000008">
    <property type="protein sequence ID" value="NRQ42965.1"/>
    <property type="molecule type" value="Genomic_DNA"/>
</dbReference>
<feature type="transmembrane region" description="Helical" evidence="9">
    <location>
        <begin position="132"/>
        <end position="150"/>
    </location>
</feature>
<evidence type="ECO:0000256" key="8">
    <source>
        <dbReference type="PIRNR" id="PIRNR018472"/>
    </source>
</evidence>
<dbReference type="InterPro" id="IPR007227">
    <property type="entry name" value="Cell_shape_determining_MreD"/>
</dbReference>
<dbReference type="PIRSF" id="PIRSF018472">
    <property type="entry name" value="MreD_proteobac"/>
    <property type="match status" value="1"/>
</dbReference>
<keyword evidence="8" id="KW-0997">Cell inner membrane</keyword>
<keyword evidence="5 8" id="KW-0133">Cell shape</keyword>
<protein>
    <recommendedName>
        <fullName evidence="8">Rod shape-determining protein MreD</fullName>
    </recommendedName>
</protein>
<gene>
    <name evidence="10" type="primary">mreD</name>
    <name evidence="10" type="ORF">HRH59_10415</name>
</gene>
<comment type="subcellular location">
    <subcellularLocation>
        <location evidence="8">Cell inner membrane</location>
    </subcellularLocation>
    <subcellularLocation>
        <location evidence="1">Cell membrane</location>
        <topology evidence="1">Multi-pass membrane protein</topology>
    </subcellularLocation>
</comment>
<dbReference type="RefSeq" id="WP_173501203.1">
    <property type="nucleotide sequence ID" value="NZ_JABSOD010000008.1"/>
</dbReference>
<name>A0A7Y5AS15_9GAMM</name>